<sequence length="467" mass="51950">MLVNERRECRDMAGQLLRACGAAGRVTHRELRKFDTCWSRTVEVEISGGVRANVMLRLLGVKDTPTKTVKGGLGTSLTAAWWKVAVALYDLVGYNALGFELDWACSREGDPILLKDLTYGQRTEVFIRAMEESKVKAWSLIVMAWGGACEIFFHLATMRPKLLGEIYSEVHPVIEGALPPVKTLLNRIGHMRVMVLQTFPYWVHAAREILSAMSKVGICEELEEWYAFEEDEVALPEATESGRGALIELPRYAVCAVAKFLLGQGEGTLPAMGGPVDQERLVCWGDDKLKEVGSTGSSAELREDLFRNQPESEFARKIREMEEEDSREALNLGRGEATGDDADEGSRGPDGKVEKACRFVNEMYGIRCSFPREGRSRFCSIHQGAGKKAPRGCAYWILRRQGYCPLPKEHGSQFCPVHRPGSAPERSDGRRWTLGVSTDKLASRDEDFEGLVMVCLACRSKVASMDT</sequence>
<dbReference type="RefSeq" id="XP_002787752.1">
    <property type="nucleotide sequence ID" value="XM_002787706.1"/>
</dbReference>
<protein>
    <submittedName>
        <fullName evidence="2">Uncharacterized protein</fullName>
    </submittedName>
</protein>
<evidence type="ECO:0000313" key="2">
    <source>
        <dbReference type="EMBL" id="EER19548.1"/>
    </source>
</evidence>
<organism evidence="3">
    <name type="scientific">Perkinsus marinus (strain ATCC 50983 / TXsc)</name>
    <dbReference type="NCBI Taxonomy" id="423536"/>
    <lineage>
        <taxon>Eukaryota</taxon>
        <taxon>Sar</taxon>
        <taxon>Alveolata</taxon>
        <taxon>Perkinsozoa</taxon>
        <taxon>Perkinsea</taxon>
        <taxon>Perkinsida</taxon>
        <taxon>Perkinsidae</taxon>
        <taxon>Perkinsus</taxon>
    </lineage>
</organism>
<reference evidence="2 3" key="1">
    <citation type="submission" date="2008-07" db="EMBL/GenBank/DDBJ databases">
        <authorList>
            <person name="El-Sayed N."/>
            <person name="Caler E."/>
            <person name="Inman J."/>
            <person name="Amedeo P."/>
            <person name="Hass B."/>
            <person name="Wortman J."/>
        </authorList>
    </citation>
    <scope>NUCLEOTIDE SEQUENCE [LARGE SCALE GENOMIC DNA]</scope>
    <source>
        <strain evidence="3">ATCC 50983 / TXsc</strain>
    </source>
</reference>
<dbReference type="InParanoid" id="C5K7L3"/>
<dbReference type="GeneID" id="9039809"/>
<dbReference type="Proteomes" id="UP000007800">
    <property type="component" value="Unassembled WGS sequence"/>
</dbReference>
<dbReference type="AlphaFoldDB" id="C5K7L3"/>
<accession>C5K7L3</accession>
<dbReference type="EMBL" id="GG671079">
    <property type="protein sequence ID" value="EER19548.1"/>
    <property type="molecule type" value="Genomic_DNA"/>
</dbReference>
<evidence type="ECO:0000313" key="3">
    <source>
        <dbReference type="Proteomes" id="UP000007800"/>
    </source>
</evidence>
<gene>
    <name evidence="2" type="ORF">Pmar_PMAR012529</name>
</gene>
<proteinExistence type="predicted"/>
<dbReference type="OMA" id="ACEIFFH"/>
<evidence type="ECO:0000256" key="1">
    <source>
        <dbReference type="SAM" id="MobiDB-lite"/>
    </source>
</evidence>
<keyword evidence="3" id="KW-1185">Reference proteome</keyword>
<name>C5K7L3_PERM5</name>
<feature type="region of interest" description="Disordered" evidence="1">
    <location>
        <begin position="320"/>
        <end position="352"/>
    </location>
</feature>
<dbReference type="OrthoDB" id="10359263at2759"/>